<feature type="chain" id="PRO_5046871483" evidence="5">
    <location>
        <begin position="25"/>
        <end position="406"/>
    </location>
</feature>
<dbReference type="RefSeq" id="WP_379769853.1">
    <property type="nucleotide sequence ID" value="NZ_JBHSJF010000005.1"/>
</dbReference>
<dbReference type="PROSITE" id="PS51257">
    <property type="entry name" value="PROKAR_LIPOPROTEIN"/>
    <property type="match status" value="1"/>
</dbReference>
<feature type="region of interest" description="Disordered" evidence="4">
    <location>
        <begin position="38"/>
        <end position="60"/>
    </location>
</feature>
<reference evidence="8" key="1">
    <citation type="journal article" date="2019" name="Int. J. Syst. Evol. Microbiol.">
        <title>The Global Catalogue of Microorganisms (GCM) 10K type strain sequencing project: providing services to taxonomists for standard genome sequencing and annotation.</title>
        <authorList>
            <consortium name="The Broad Institute Genomics Platform"/>
            <consortium name="The Broad Institute Genome Sequencing Center for Infectious Disease"/>
            <person name="Wu L."/>
            <person name="Ma J."/>
        </authorList>
    </citation>
    <scope>NUCLEOTIDE SEQUENCE [LARGE SCALE GENOMIC DNA]</scope>
    <source>
        <strain evidence="8">CGMCC 1.16444</strain>
    </source>
</reference>
<dbReference type="SUPFAM" id="SSF53822">
    <property type="entry name" value="Periplasmic binding protein-like I"/>
    <property type="match status" value="1"/>
</dbReference>
<gene>
    <name evidence="7" type="ORF">ACFPFW_06115</name>
</gene>
<evidence type="ECO:0000256" key="2">
    <source>
        <dbReference type="ARBA" id="ARBA00022729"/>
    </source>
</evidence>
<keyword evidence="3" id="KW-0813">Transport</keyword>
<evidence type="ECO:0000259" key="6">
    <source>
        <dbReference type="Pfam" id="PF13458"/>
    </source>
</evidence>
<dbReference type="InterPro" id="IPR028081">
    <property type="entry name" value="Leu-bd"/>
</dbReference>
<dbReference type="Proteomes" id="UP001595796">
    <property type="component" value="Unassembled WGS sequence"/>
</dbReference>
<evidence type="ECO:0000256" key="5">
    <source>
        <dbReference type="SAM" id="SignalP"/>
    </source>
</evidence>
<protein>
    <submittedName>
        <fullName evidence="7">Penicillin-binding protein activator</fullName>
    </submittedName>
</protein>
<dbReference type="PANTHER" id="PTHR30483:SF6">
    <property type="entry name" value="PERIPLASMIC BINDING PROTEIN OF ABC TRANSPORTER FOR NATURAL AMINO ACIDS"/>
    <property type="match status" value="1"/>
</dbReference>
<feature type="domain" description="Leucine-binding protein" evidence="6">
    <location>
        <begin position="77"/>
        <end position="390"/>
    </location>
</feature>
<dbReference type="EMBL" id="JBHSJF010000005">
    <property type="protein sequence ID" value="MFC5067588.1"/>
    <property type="molecule type" value="Genomic_DNA"/>
</dbReference>
<feature type="signal peptide" evidence="5">
    <location>
        <begin position="1"/>
        <end position="24"/>
    </location>
</feature>
<keyword evidence="2 5" id="KW-0732">Signal</keyword>
<dbReference type="CDD" id="cd06339">
    <property type="entry name" value="PBP1_YraM_LppC_lipoprotein-like"/>
    <property type="match status" value="1"/>
</dbReference>
<dbReference type="Pfam" id="PF13458">
    <property type="entry name" value="Peripla_BP_6"/>
    <property type="match status" value="1"/>
</dbReference>
<dbReference type="PANTHER" id="PTHR30483">
    <property type="entry name" value="LEUCINE-SPECIFIC-BINDING PROTEIN"/>
    <property type="match status" value="1"/>
</dbReference>
<name>A0ABV9Z0J0_9HYPH</name>
<evidence type="ECO:0000256" key="4">
    <source>
        <dbReference type="SAM" id="MobiDB-lite"/>
    </source>
</evidence>
<proteinExistence type="inferred from homology"/>
<organism evidence="7 8">
    <name type="scientific">Flaviflagellibacter deserti</name>
    <dbReference type="NCBI Taxonomy" id="2267266"/>
    <lineage>
        <taxon>Bacteria</taxon>
        <taxon>Pseudomonadati</taxon>
        <taxon>Pseudomonadota</taxon>
        <taxon>Alphaproteobacteria</taxon>
        <taxon>Hyphomicrobiales</taxon>
        <taxon>Flaviflagellibacter</taxon>
    </lineage>
</organism>
<keyword evidence="8" id="KW-1185">Reference proteome</keyword>
<sequence>MPAEHRSRTILRFLAIGCVSLMLASCLGGTDRGTAGGGFSAPTGTVTSQPLDAIDGGQPQQTQGAQAKAVLILPLSASGGAGAAARSMKNAGEMALSEFKGTSLQLVVKDDLGTPQGAAQAAQEAVSEGAQIILGPLFAQGVAAAGQVAKQSNIPVLAFSTDASAAASGVYLLSFLPQSDVERIVSYSVKNGKRSFAAILPEDAYGSVVEGAFQEAVARNGGRVVGLERYKAGDQGAMKAAVSRIAQSASGIDAILVPDQAPAIAGMLQSSGVDLKRITLLGTGVWDDPQTLNSPALAGGLYAGPDSAGWANFSQRYQARFGEAPVRTATLAYDAVLLAAALTQAQGVAGLGTQALTASSGFKGIDGIFRLKPTGLNDRGLAVMKVQPGGAQVVSPAQGSFSVAGL</sequence>
<comment type="caution">
    <text evidence="7">The sequence shown here is derived from an EMBL/GenBank/DDBJ whole genome shotgun (WGS) entry which is preliminary data.</text>
</comment>
<evidence type="ECO:0000256" key="3">
    <source>
        <dbReference type="ARBA" id="ARBA00022970"/>
    </source>
</evidence>
<keyword evidence="3" id="KW-0029">Amino-acid transport</keyword>
<dbReference type="Gene3D" id="3.40.50.2300">
    <property type="match status" value="2"/>
</dbReference>
<evidence type="ECO:0000256" key="1">
    <source>
        <dbReference type="ARBA" id="ARBA00010062"/>
    </source>
</evidence>
<dbReference type="InterPro" id="IPR028082">
    <property type="entry name" value="Peripla_BP_I"/>
</dbReference>
<dbReference type="InterPro" id="IPR051010">
    <property type="entry name" value="BCAA_transport"/>
</dbReference>
<accession>A0ABV9Z0J0</accession>
<evidence type="ECO:0000313" key="7">
    <source>
        <dbReference type="EMBL" id="MFC5067588.1"/>
    </source>
</evidence>
<comment type="similarity">
    <text evidence="1">Belongs to the leucine-binding protein family.</text>
</comment>
<evidence type="ECO:0000313" key="8">
    <source>
        <dbReference type="Proteomes" id="UP001595796"/>
    </source>
</evidence>